<dbReference type="EMBL" id="FPHM01000136">
    <property type="protein sequence ID" value="SFV69495.1"/>
    <property type="molecule type" value="Genomic_DNA"/>
</dbReference>
<gene>
    <name evidence="2" type="ORF">MNB_SV-13-734</name>
</gene>
<name>A0A1W1CUW1_9ZZZZ</name>
<dbReference type="SUPFAM" id="SSF88723">
    <property type="entry name" value="PIN domain-like"/>
    <property type="match status" value="1"/>
</dbReference>
<dbReference type="AlphaFoldDB" id="A0A1W1CUW1"/>
<evidence type="ECO:0000259" key="1">
    <source>
        <dbReference type="Pfam" id="PF01850"/>
    </source>
</evidence>
<dbReference type="Gene3D" id="3.40.50.1010">
    <property type="entry name" value="5'-nuclease"/>
    <property type="match status" value="1"/>
</dbReference>
<dbReference type="PANTHER" id="PTHR39664:SF2">
    <property type="entry name" value="NUCLEIC ACID-BINDING PROTEIN, CONTAINING PIN DOMAIN-RELATED"/>
    <property type="match status" value="1"/>
</dbReference>
<proteinExistence type="predicted"/>
<protein>
    <recommendedName>
        <fullName evidence="1">PIN domain-containing protein</fullName>
    </recommendedName>
</protein>
<dbReference type="PANTHER" id="PTHR39664">
    <property type="match status" value="1"/>
</dbReference>
<sequence>MVYLDTNVLIYASVEQDKVKKEKSLNLIEKLVKSQKLVLSTLVLQEFVFTMAKLKIDNAIIKEDSDFYFNFVSVEYDYLTLQKAIESCCSDDYCKNINDVVHLYLAEKAKCKRLITYDSDFKKLATLSSVAIEIL</sequence>
<dbReference type="InterPro" id="IPR002716">
    <property type="entry name" value="PIN_dom"/>
</dbReference>
<dbReference type="InterPro" id="IPR029060">
    <property type="entry name" value="PIN-like_dom_sf"/>
</dbReference>
<evidence type="ECO:0000313" key="2">
    <source>
        <dbReference type="EMBL" id="SFV69495.1"/>
    </source>
</evidence>
<reference evidence="2" key="1">
    <citation type="submission" date="2016-10" db="EMBL/GenBank/DDBJ databases">
        <authorList>
            <person name="de Groot N.N."/>
        </authorList>
    </citation>
    <scope>NUCLEOTIDE SEQUENCE</scope>
</reference>
<accession>A0A1W1CUW1</accession>
<feature type="domain" description="PIN" evidence="1">
    <location>
        <begin position="2"/>
        <end position="125"/>
    </location>
</feature>
<organism evidence="2">
    <name type="scientific">hydrothermal vent metagenome</name>
    <dbReference type="NCBI Taxonomy" id="652676"/>
    <lineage>
        <taxon>unclassified sequences</taxon>
        <taxon>metagenomes</taxon>
        <taxon>ecological metagenomes</taxon>
    </lineage>
</organism>
<dbReference type="Pfam" id="PF01850">
    <property type="entry name" value="PIN"/>
    <property type="match status" value="1"/>
</dbReference>